<keyword evidence="1" id="KW-1133">Transmembrane helix</keyword>
<organism evidence="2 3">
    <name type="scientific">Pseudomonas azotoformans</name>
    <dbReference type="NCBI Taxonomy" id="47878"/>
    <lineage>
        <taxon>Bacteria</taxon>
        <taxon>Pseudomonadati</taxon>
        <taxon>Pseudomonadota</taxon>
        <taxon>Gammaproteobacteria</taxon>
        <taxon>Pseudomonadales</taxon>
        <taxon>Pseudomonadaceae</taxon>
        <taxon>Pseudomonas</taxon>
    </lineage>
</organism>
<reference evidence="2 3" key="1">
    <citation type="submission" date="2016-02" db="EMBL/GenBank/DDBJ databases">
        <title>Complete genome sequence of Pseudomonas azotoformans S4.</title>
        <authorList>
            <person name="Fang Y."/>
            <person name="Wu L."/>
            <person name="Feng G."/>
        </authorList>
    </citation>
    <scope>NUCLEOTIDE SEQUENCE [LARGE SCALE GENOMIC DNA]</scope>
    <source>
        <strain evidence="2 3">S4</strain>
    </source>
</reference>
<name>A0A127HQK1_PSEAZ</name>
<dbReference type="InterPro" id="IPR021676">
    <property type="entry name" value="DUF3262"/>
</dbReference>
<evidence type="ECO:0000313" key="3">
    <source>
        <dbReference type="Proteomes" id="UP000070516"/>
    </source>
</evidence>
<evidence type="ECO:0000256" key="1">
    <source>
        <dbReference type="SAM" id="Phobius"/>
    </source>
</evidence>
<gene>
    <name evidence="2" type="ORF">AYR47_00360</name>
</gene>
<keyword evidence="1" id="KW-0812">Transmembrane</keyword>
<dbReference type="EMBL" id="CP014546">
    <property type="protein sequence ID" value="AMN76874.1"/>
    <property type="molecule type" value="Genomic_DNA"/>
</dbReference>
<dbReference type="AlphaFoldDB" id="A0A127HQK1"/>
<dbReference type="RefSeq" id="WP_061433888.1">
    <property type="nucleotide sequence ID" value="NZ_CP014546.1"/>
</dbReference>
<evidence type="ECO:0000313" key="2">
    <source>
        <dbReference type="EMBL" id="AMN76874.1"/>
    </source>
</evidence>
<dbReference type="NCBIfam" id="TIGR03758">
    <property type="entry name" value="conj_TIGR03758"/>
    <property type="match status" value="1"/>
</dbReference>
<accession>A0A127HQK1</accession>
<sequence length="79" mass="8465">MSMSGPQASAFQTSGGFPPSASYLLFVGFAIAITFLWAAWATWSCYRGWATGNLEQAIAAPSVVRVLLLSVILTFFILS</sequence>
<dbReference type="KEGG" id="pazo:AYR47_00360"/>
<dbReference type="Pfam" id="PF11660">
    <property type="entry name" value="DUF3262"/>
    <property type="match status" value="1"/>
</dbReference>
<feature type="transmembrane region" description="Helical" evidence="1">
    <location>
        <begin position="58"/>
        <end position="78"/>
    </location>
</feature>
<feature type="transmembrane region" description="Helical" evidence="1">
    <location>
        <begin position="20"/>
        <end position="46"/>
    </location>
</feature>
<keyword evidence="1" id="KW-0472">Membrane</keyword>
<proteinExistence type="predicted"/>
<dbReference type="Proteomes" id="UP000070516">
    <property type="component" value="Chromosome"/>
</dbReference>
<protein>
    <submittedName>
        <fullName evidence="2">Conjugal transfer protein</fullName>
    </submittedName>
</protein>